<dbReference type="Gene3D" id="1.20.5.170">
    <property type="match status" value="1"/>
</dbReference>
<evidence type="ECO:0000256" key="1">
    <source>
        <dbReference type="ARBA" id="ARBA00009625"/>
    </source>
</evidence>
<gene>
    <name evidence="2" type="primary">meaB</name>
    <name evidence="2" type="ORF">D0466_07095</name>
</gene>
<reference evidence="2 3" key="1">
    <citation type="submission" date="2018-08" db="EMBL/GenBank/DDBJ databases">
        <title>Bacillus chawlae sp. nov., Bacillus glennii sp. nov., and Bacillus saganii sp. nov. Isolated from the Vehicle Assembly Building at Kennedy Space Center where the Viking Spacecraft were Assembled.</title>
        <authorList>
            <person name="Seuylemezian A."/>
            <person name="Vaishampayan P."/>
        </authorList>
    </citation>
    <scope>NUCLEOTIDE SEQUENCE [LARGE SCALE GENOMIC DNA]</scope>
    <source>
        <strain evidence="2 3">V44-8</strain>
    </source>
</reference>
<dbReference type="Pfam" id="PF03308">
    <property type="entry name" value="MeaB"/>
    <property type="match status" value="1"/>
</dbReference>
<dbReference type="CDD" id="cd03114">
    <property type="entry name" value="MMAA-like"/>
    <property type="match status" value="1"/>
</dbReference>
<dbReference type="Gene3D" id="3.40.50.300">
    <property type="entry name" value="P-loop containing nucleotide triphosphate hydrolases"/>
    <property type="match status" value="1"/>
</dbReference>
<organism evidence="2 3">
    <name type="scientific">Peribacillus glennii</name>
    <dbReference type="NCBI Taxonomy" id="2303991"/>
    <lineage>
        <taxon>Bacteria</taxon>
        <taxon>Bacillati</taxon>
        <taxon>Bacillota</taxon>
        <taxon>Bacilli</taxon>
        <taxon>Bacillales</taxon>
        <taxon>Bacillaceae</taxon>
        <taxon>Peribacillus</taxon>
    </lineage>
</organism>
<accession>A0A372LI16</accession>
<dbReference type="SUPFAM" id="SSF52540">
    <property type="entry name" value="P-loop containing nucleoside triphosphate hydrolases"/>
    <property type="match status" value="1"/>
</dbReference>
<dbReference type="PANTHER" id="PTHR23408">
    <property type="entry name" value="METHYLMALONYL-COA MUTASE"/>
    <property type="match status" value="1"/>
</dbReference>
<dbReference type="RefSeq" id="WP_117321807.1">
    <property type="nucleotide sequence ID" value="NZ_QVTD01000003.1"/>
</dbReference>
<evidence type="ECO:0000313" key="3">
    <source>
        <dbReference type="Proteomes" id="UP000262939"/>
    </source>
</evidence>
<protein>
    <submittedName>
        <fullName evidence="2">Methylmalonyl Co-A mutase-associated GTPase MeaB</fullName>
    </submittedName>
</protein>
<dbReference type="GO" id="GO:0003924">
    <property type="term" value="F:GTPase activity"/>
    <property type="evidence" value="ECO:0007669"/>
    <property type="project" value="InterPro"/>
</dbReference>
<dbReference type="EMBL" id="QVTD01000003">
    <property type="protein sequence ID" value="RFU65634.1"/>
    <property type="molecule type" value="Genomic_DNA"/>
</dbReference>
<dbReference type="NCBIfam" id="NF006958">
    <property type="entry name" value="PRK09435.1"/>
    <property type="match status" value="1"/>
</dbReference>
<evidence type="ECO:0000313" key="2">
    <source>
        <dbReference type="EMBL" id="RFU65634.1"/>
    </source>
</evidence>
<dbReference type="GO" id="GO:0005525">
    <property type="term" value="F:GTP binding"/>
    <property type="evidence" value="ECO:0007669"/>
    <property type="project" value="InterPro"/>
</dbReference>
<keyword evidence="3" id="KW-1185">Reference proteome</keyword>
<dbReference type="InterPro" id="IPR005129">
    <property type="entry name" value="GTPase_ArgK"/>
</dbReference>
<dbReference type="PANTHER" id="PTHR23408:SF3">
    <property type="entry name" value="METHYLMALONIC ACIDURIA TYPE A PROTEIN, MITOCHONDRIAL"/>
    <property type="match status" value="1"/>
</dbReference>
<name>A0A372LI16_9BACI</name>
<dbReference type="Gene3D" id="1.10.287.130">
    <property type="match status" value="1"/>
</dbReference>
<proteinExistence type="inferred from homology"/>
<dbReference type="Proteomes" id="UP000262939">
    <property type="component" value="Unassembled WGS sequence"/>
</dbReference>
<comment type="similarity">
    <text evidence="1">Belongs to the SIMIBI class G3E GTPase family. ArgK/MeaB subfamily.</text>
</comment>
<dbReference type="GO" id="GO:0005737">
    <property type="term" value="C:cytoplasm"/>
    <property type="evidence" value="ECO:0007669"/>
    <property type="project" value="TreeGrafter"/>
</dbReference>
<comment type="caution">
    <text evidence="2">The sequence shown here is derived from an EMBL/GenBank/DDBJ whole genome shotgun (WGS) entry which is preliminary data.</text>
</comment>
<dbReference type="OrthoDB" id="9778292at2"/>
<dbReference type="InterPro" id="IPR027417">
    <property type="entry name" value="P-loop_NTPase"/>
</dbReference>
<dbReference type="NCBIfam" id="TIGR00750">
    <property type="entry name" value="lao"/>
    <property type="match status" value="1"/>
</dbReference>
<dbReference type="AlphaFoldDB" id="A0A372LI16"/>
<sequence>MDNGKKPEWAEGIDSGGFASVVKKGVTGLPESAREGRSRFIKPGKRNIDLDEIKKGLLKGDRSTLARAITLIESNAPEHFEDAQQLLQLILPHSGSSVRLGISGVPGAGKSTFIESFGTYLCSLGHHVAVLAVDPSSSVGGGSILGDKTRMEELARNPKAFIRPSPSGGTLGGVHRKTRETIALCEAAGFDIILIETVGVGQSESIVRSMSDFFMLLVLTGAGDELQGMKKGIMELVDAIVVNKADGDNRPLALKTKAEYSRILHFLQPATKGWPAKAFACSALTGHGISELWEAIGDFMAMTKDSGVFEERRRSQSKEWMHSLIHDSLHNMFFKNGAIKDLLPLLENQVASGNKTVSKAVQECFEVFHGAIRNDDLNE</sequence>